<keyword evidence="2" id="KW-1185">Reference proteome</keyword>
<dbReference type="Proteomes" id="UP000241462">
    <property type="component" value="Unassembled WGS sequence"/>
</dbReference>
<gene>
    <name evidence="1" type="ORF">BD289DRAFT_74954</name>
</gene>
<dbReference type="EMBL" id="KZ678388">
    <property type="protein sequence ID" value="PSR97812.1"/>
    <property type="molecule type" value="Genomic_DNA"/>
</dbReference>
<evidence type="ECO:0000313" key="2">
    <source>
        <dbReference type="Proteomes" id="UP000241462"/>
    </source>
</evidence>
<evidence type="ECO:0000313" key="1">
    <source>
        <dbReference type="EMBL" id="PSR97812.1"/>
    </source>
</evidence>
<sequence length="173" mass="19376">MRSLPHLEGKCLYANELGYMSTRHRCNKQHRQWSRLSGLDHGCISGPGWLQCCQLSSASASALRVDLPRTPRWCQQADCTLGLTAVASILSTRKKTRGRTTRRRGNDRQMKRSICEIPTCTSIPAGFLPPSLPLSLSSSRSLARSSRNKRLACSVRQLVATFVTALYIRLLFR</sequence>
<dbReference type="InParanoid" id="A0A2T3AHW1"/>
<accession>A0A2T3AHW1</accession>
<reference evidence="1 2" key="1">
    <citation type="journal article" date="2018" name="Mycol. Prog.">
        <title>Coniella lustricola, a new species from submerged detritus.</title>
        <authorList>
            <person name="Raudabaugh D.B."/>
            <person name="Iturriaga T."/>
            <person name="Carver A."/>
            <person name="Mondo S."/>
            <person name="Pangilinan J."/>
            <person name="Lipzen A."/>
            <person name="He G."/>
            <person name="Amirebrahimi M."/>
            <person name="Grigoriev I.V."/>
            <person name="Miller A.N."/>
        </authorList>
    </citation>
    <scope>NUCLEOTIDE SEQUENCE [LARGE SCALE GENOMIC DNA]</scope>
    <source>
        <strain evidence="1 2">B22-T-1</strain>
    </source>
</reference>
<proteinExistence type="predicted"/>
<organism evidence="1 2">
    <name type="scientific">Coniella lustricola</name>
    <dbReference type="NCBI Taxonomy" id="2025994"/>
    <lineage>
        <taxon>Eukaryota</taxon>
        <taxon>Fungi</taxon>
        <taxon>Dikarya</taxon>
        <taxon>Ascomycota</taxon>
        <taxon>Pezizomycotina</taxon>
        <taxon>Sordariomycetes</taxon>
        <taxon>Sordariomycetidae</taxon>
        <taxon>Diaporthales</taxon>
        <taxon>Schizoparmaceae</taxon>
        <taxon>Coniella</taxon>
    </lineage>
</organism>
<protein>
    <submittedName>
        <fullName evidence="1">Uncharacterized protein</fullName>
    </submittedName>
</protein>
<name>A0A2T3AHW1_9PEZI</name>
<dbReference type="AlphaFoldDB" id="A0A2T3AHW1"/>